<protein>
    <submittedName>
        <fullName evidence="15">Cytochrome P450 monooxygenase</fullName>
    </submittedName>
</protein>
<keyword evidence="5 13" id="KW-0349">Heme</keyword>
<evidence type="ECO:0000256" key="8">
    <source>
        <dbReference type="ARBA" id="ARBA00022989"/>
    </source>
</evidence>
<evidence type="ECO:0000256" key="9">
    <source>
        <dbReference type="ARBA" id="ARBA00023002"/>
    </source>
</evidence>
<evidence type="ECO:0000313" key="16">
    <source>
        <dbReference type="Proteomes" id="UP000799118"/>
    </source>
</evidence>
<keyword evidence="8 14" id="KW-1133">Transmembrane helix</keyword>
<evidence type="ECO:0000256" key="14">
    <source>
        <dbReference type="SAM" id="Phobius"/>
    </source>
</evidence>
<evidence type="ECO:0000256" key="10">
    <source>
        <dbReference type="ARBA" id="ARBA00023004"/>
    </source>
</evidence>
<accession>A0A6A4HUA6</accession>
<evidence type="ECO:0000256" key="6">
    <source>
        <dbReference type="ARBA" id="ARBA00022692"/>
    </source>
</evidence>
<dbReference type="GO" id="GO:0004497">
    <property type="term" value="F:monooxygenase activity"/>
    <property type="evidence" value="ECO:0007669"/>
    <property type="project" value="UniProtKB-KW"/>
</dbReference>
<comment type="subcellular location">
    <subcellularLocation>
        <location evidence="2">Membrane</location>
    </subcellularLocation>
</comment>
<name>A0A6A4HUA6_9AGAR</name>
<keyword evidence="7 13" id="KW-0479">Metal-binding</keyword>
<evidence type="ECO:0000256" key="2">
    <source>
        <dbReference type="ARBA" id="ARBA00004370"/>
    </source>
</evidence>
<evidence type="ECO:0000256" key="4">
    <source>
        <dbReference type="ARBA" id="ARBA00010617"/>
    </source>
</evidence>
<dbReference type="AlphaFoldDB" id="A0A6A4HUA6"/>
<dbReference type="GO" id="GO:0020037">
    <property type="term" value="F:heme binding"/>
    <property type="evidence" value="ECO:0007669"/>
    <property type="project" value="InterPro"/>
</dbReference>
<dbReference type="CDD" id="cd11069">
    <property type="entry name" value="CYP_FUM15-like"/>
    <property type="match status" value="1"/>
</dbReference>
<dbReference type="Proteomes" id="UP000799118">
    <property type="component" value="Unassembled WGS sequence"/>
</dbReference>
<dbReference type="Pfam" id="PF00067">
    <property type="entry name" value="p450"/>
    <property type="match status" value="1"/>
</dbReference>
<keyword evidence="6 14" id="KW-0812">Transmembrane</keyword>
<evidence type="ECO:0000313" key="15">
    <source>
        <dbReference type="EMBL" id="KAE9401503.1"/>
    </source>
</evidence>
<feature type="binding site" description="axial binding residue" evidence="13">
    <location>
        <position position="475"/>
    </location>
    <ligand>
        <name>heme</name>
        <dbReference type="ChEBI" id="CHEBI:30413"/>
    </ligand>
    <ligandPart>
        <name>Fe</name>
        <dbReference type="ChEBI" id="CHEBI:18248"/>
    </ligandPart>
</feature>
<evidence type="ECO:0000256" key="7">
    <source>
        <dbReference type="ARBA" id="ARBA00022723"/>
    </source>
</evidence>
<comment type="cofactor">
    <cofactor evidence="1 13">
        <name>heme</name>
        <dbReference type="ChEBI" id="CHEBI:30413"/>
    </cofactor>
</comment>
<keyword evidence="10 13" id="KW-0408">Iron</keyword>
<keyword evidence="11 15" id="KW-0503">Monooxygenase</keyword>
<dbReference type="Gene3D" id="1.10.630.10">
    <property type="entry name" value="Cytochrome P450"/>
    <property type="match status" value="1"/>
</dbReference>
<reference evidence="15" key="1">
    <citation type="journal article" date="2019" name="Environ. Microbiol.">
        <title>Fungal ecological strategies reflected in gene transcription - a case study of two litter decomposers.</title>
        <authorList>
            <person name="Barbi F."/>
            <person name="Kohler A."/>
            <person name="Barry K."/>
            <person name="Baskaran P."/>
            <person name="Daum C."/>
            <person name="Fauchery L."/>
            <person name="Ihrmark K."/>
            <person name="Kuo A."/>
            <person name="LaButti K."/>
            <person name="Lipzen A."/>
            <person name="Morin E."/>
            <person name="Grigoriev I.V."/>
            <person name="Henrissat B."/>
            <person name="Lindahl B."/>
            <person name="Martin F."/>
        </authorList>
    </citation>
    <scope>NUCLEOTIDE SEQUENCE</scope>
    <source>
        <strain evidence="15">JB14</strain>
    </source>
</reference>
<dbReference type="InterPro" id="IPR050121">
    <property type="entry name" value="Cytochrome_P450_monoxygenase"/>
</dbReference>
<evidence type="ECO:0000256" key="1">
    <source>
        <dbReference type="ARBA" id="ARBA00001971"/>
    </source>
</evidence>
<dbReference type="InterPro" id="IPR036396">
    <property type="entry name" value="Cyt_P450_sf"/>
</dbReference>
<comment type="pathway">
    <text evidence="3">Secondary metabolite biosynthesis; terpenoid biosynthesis.</text>
</comment>
<dbReference type="PANTHER" id="PTHR24305:SF166">
    <property type="entry name" value="CYTOCHROME P450 12A4, MITOCHONDRIAL-RELATED"/>
    <property type="match status" value="1"/>
</dbReference>
<sequence>MLVVLQVLFTAGGSLAVYGFILFVRLLYREYTSTLRNLPGPPSPSWFFGNFKQIQATENAIFYDKWVGEYGPTMRFKFLLNTTRLYTIDPKALSHILHNTHIYEKPELTIWNMNRISGPGGLFTAERDKHKAQRRIMNPAFGPAQLREFTKTFFEKSDELRDIWISQIEAQGNVARIDAMAWLSRMTLDVIGTTGFNYDFHALKTDSDVNELRQAFSIIFNSAFRITPWMIAQGMIPAFRLLPSAGGAAVRTARRTMDRIGKQLLSESKAFLKATGEKTDTIDTRDLLSLLMRSNMSTDIPENQQMSDEEVIAQVPTFIVAGHESTSTATTWALYALTQHKAVQEKLRQELLSVPTEMPTMEELNSLPYLDLVVRECLRFHAPVPSTSRTAVKDDILPLSIPFNDGNGKECNYVRITKGQLIVIPILAVNLSKALWGEDALEFKPERWEKIPDTVSSIPGVWGSMLTFFGGPHACIGYRFSIVEMKALLFSLVRALEFDLAVPGEEIVARTSIVQRPYVSSHLEVGSQLPLLIKLHSKT</sequence>
<dbReference type="PANTHER" id="PTHR24305">
    <property type="entry name" value="CYTOCHROME P450"/>
    <property type="match status" value="1"/>
</dbReference>
<evidence type="ECO:0000256" key="11">
    <source>
        <dbReference type="ARBA" id="ARBA00023033"/>
    </source>
</evidence>
<feature type="transmembrane region" description="Helical" evidence="14">
    <location>
        <begin position="6"/>
        <end position="28"/>
    </location>
</feature>
<gene>
    <name evidence="15" type="ORF">BT96DRAFT_956533</name>
</gene>
<dbReference type="InterPro" id="IPR002403">
    <property type="entry name" value="Cyt_P450_E_grp-IV"/>
</dbReference>
<dbReference type="OrthoDB" id="1470350at2759"/>
<dbReference type="InterPro" id="IPR001128">
    <property type="entry name" value="Cyt_P450"/>
</dbReference>
<comment type="similarity">
    <text evidence="4">Belongs to the cytochrome P450 family.</text>
</comment>
<organism evidence="15 16">
    <name type="scientific">Gymnopus androsaceus JB14</name>
    <dbReference type="NCBI Taxonomy" id="1447944"/>
    <lineage>
        <taxon>Eukaryota</taxon>
        <taxon>Fungi</taxon>
        <taxon>Dikarya</taxon>
        <taxon>Basidiomycota</taxon>
        <taxon>Agaricomycotina</taxon>
        <taxon>Agaricomycetes</taxon>
        <taxon>Agaricomycetidae</taxon>
        <taxon>Agaricales</taxon>
        <taxon>Marasmiineae</taxon>
        <taxon>Omphalotaceae</taxon>
        <taxon>Gymnopus</taxon>
    </lineage>
</organism>
<dbReference type="GO" id="GO:0016705">
    <property type="term" value="F:oxidoreductase activity, acting on paired donors, with incorporation or reduction of molecular oxygen"/>
    <property type="evidence" value="ECO:0007669"/>
    <property type="project" value="InterPro"/>
</dbReference>
<evidence type="ECO:0000256" key="12">
    <source>
        <dbReference type="ARBA" id="ARBA00023136"/>
    </source>
</evidence>
<proteinExistence type="inferred from homology"/>
<keyword evidence="9" id="KW-0560">Oxidoreductase</keyword>
<evidence type="ECO:0000256" key="13">
    <source>
        <dbReference type="PIRSR" id="PIRSR602403-1"/>
    </source>
</evidence>
<evidence type="ECO:0000256" key="3">
    <source>
        <dbReference type="ARBA" id="ARBA00004721"/>
    </source>
</evidence>
<dbReference type="PRINTS" id="PR00385">
    <property type="entry name" value="P450"/>
</dbReference>
<evidence type="ECO:0000256" key="5">
    <source>
        <dbReference type="ARBA" id="ARBA00022617"/>
    </source>
</evidence>
<keyword evidence="16" id="KW-1185">Reference proteome</keyword>
<dbReference type="EMBL" id="ML769445">
    <property type="protein sequence ID" value="KAE9401503.1"/>
    <property type="molecule type" value="Genomic_DNA"/>
</dbReference>
<dbReference type="SUPFAM" id="SSF48264">
    <property type="entry name" value="Cytochrome P450"/>
    <property type="match status" value="1"/>
</dbReference>
<dbReference type="PRINTS" id="PR00465">
    <property type="entry name" value="EP450IV"/>
</dbReference>
<dbReference type="GO" id="GO:0005506">
    <property type="term" value="F:iron ion binding"/>
    <property type="evidence" value="ECO:0007669"/>
    <property type="project" value="InterPro"/>
</dbReference>
<keyword evidence="12 14" id="KW-0472">Membrane</keyword>
<dbReference type="GO" id="GO:0016020">
    <property type="term" value="C:membrane"/>
    <property type="evidence" value="ECO:0007669"/>
    <property type="project" value="UniProtKB-SubCell"/>
</dbReference>